<sequence length="80" mass="8854">MGKIERVSQSKAVCQSCKKEYNSDFLGAVNVTRRLFGYMSNGLGDSGYRPEQGGEEPEGDTYSTFGESQKIVPQLKRSQP</sequence>
<reference evidence="2" key="1">
    <citation type="submission" date="2016-12" db="EMBL/GenBank/DDBJ databases">
        <title>Discovery of methanogenic haloarchaea.</title>
        <authorList>
            <person name="Sorokin D.Y."/>
            <person name="Makarova K.S."/>
            <person name="Abbas B."/>
            <person name="Ferrer M."/>
            <person name="Golyshin P.N."/>
        </authorList>
    </citation>
    <scope>NUCLEOTIDE SEQUENCE [LARGE SCALE GENOMIC DNA]</scope>
    <source>
        <strain evidence="2">HMET1</strain>
    </source>
</reference>
<organism evidence="2 3">
    <name type="scientific">Methanohalarchaeum thermophilum</name>
    <dbReference type="NCBI Taxonomy" id="1903181"/>
    <lineage>
        <taxon>Archaea</taxon>
        <taxon>Methanobacteriati</taxon>
        <taxon>Methanobacteriota</taxon>
        <taxon>Methanonatronarchaeia</taxon>
        <taxon>Methanonatronarchaeales</taxon>
        <taxon>Methanonatronarchaeaceae</taxon>
        <taxon>Candidatus Methanohalarchaeum</taxon>
    </lineage>
</organism>
<proteinExistence type="predicted"/>
<dbReference type="STRING" id="1903181.BTN85_0233"/>
<protein>
    <submittedName>
        <fullName evidence="2">Uncharacterized protein</fullName>
    </submittedName>
</protein>
<dbReference type="EMBL" id="MSDW01000001">
    <property type="protein sequence ID" value="OKY77764.1"/>
    <property type="molecule type" value="Genomic_DNA"/>
</dbReference>
<evidence type="ECO:0000313" key="3">
    <source>
        <dbReference type="Proteomes" id="UP000185744"/>
    </source>
</evidence>
<dbReference type="Proteomes" id="UP000185744">
    <property type="component" value="Unassembled WGS sequence"/>
</dbReference>
<name>A0A1Q6DTR7_METT1</name>
<feature type="region of interest" description="Disordered" evidence="1">
    <location>
        <begin position="41"/>
        <end position="80"/>
    </location>
</feature>
<keyword evidence="3" id="KW-1185">Reference proteome</keyword>
<dbReference type="InParanoid" id="A0A1Q6DTR7"/>
<dbReference type="AlphaFoldDB" id="A0A1Q6DTR7"/>
<accession>A0A1Q6DTR7</accession>
<evidence type="ECO:0000313" key="2">
    <source>
        <dbReference type="EMBL" id="OKY77764.1"/>
    </source>
</evidence>
<evidence type="ECO:0000256" key="1">
    <source>
        <dbReference type="SAM" id="MobiDB-lite"/>
    </source>
</evidence>
<comment type="caution">
    <text evidence="2">The sequence shown here is derived from an EMBL/GenBank/DDBJ whole genome shotgun (WGS) entry which is preliminary data.</text>
</comment>
<gene>
    <name evidence="2" type="ORF">BTN85_0233</name>
</gene>